<proteinExistence type="predicted"/>
<evidence type="ECO:0000313" key="1">
    <source>
        <dbReference type="EMBL" id="CAI6097557.1"/>
    </source>
</evidence>
<keyword evidence="2" id="KW-1185">Reference proteome</keyword>
<dbReference type="AlphaFoldDB" id="A0AA35MIF4"/>
<organism evidence="1 2">
    <name type="scientific">Clonostachys chloroleuca</name>
    <dbReference type="NCBI Taxonomy" id="1926264"/>
    <lineage>
        <taxon>Eukaryota</taxon>
        <taxon>Fungi</taxon>
        <taxon>Dikarya</taxon>
        <taxon>Ascomycota</taxon>
        <taxon>Pezizomycotina</taxon>
        <taxon>Sordariomycetes</taxon>
        <taxon>Hypocreomycetidae</taxon>
        <taxon>Hypocreales</taxon>
        <taxon>Bionectriaceae</taxon>
        <taxon>Clonostachys</taxon>
    </lineage>
</organism>
<evidence type="ECO:0000313" key="2">
    <source>
        <dbReference type="Proteomes" id="UP001160390"/>
    </source>
</evidence>
<sequence>MKQLADPYPSIVPLTNDGGADLRCGCGVWTYTTCSNLCDMMTLASSLLRNNKILVDARKQALTQAVQSGVFSAVSASMVCLNGASVAAVDTAAASATAVSVTGSPLAPLFSIGVTSIFSALVALNSFNKIFEAIVSSSTGPLNVSILARKLQRGRTKSSSSLTDKDSQDRWEQDLIGFDRMSLEHKNEGCSEFELLMVYVNDRAIALQKQRERLIV</sequence>
<gene>
    <name evidence="1" type="ORF">CCHLO57077_00008747</name>
</gene>
<reference evidence="1" key="1">
    <citation type="submission" date="2023-01" db="EMBL/GenBank/DDBJ databases">
        <authorList>
            <person name="Piombo E."/>
        </authorList>
    </citation>
    <scope>NUCLEOTIDE SEQUENCE</scope>
</reference>
<protein>
    <submittedName>
        <fullName evidence="1">Uncharacterized protein</fullName>
    </submittedName>
</protein>
<dbReference type="Proteomes" id="UP001160390">
    <property type="component" value="Unassembled WGS sequence"/>
</dbReference>
<dbReference type="EMBL" id="CABFNP030001292">
    <property type="protein sequence ID" value="CAI6097557.1"/>
    <property type="molecule type" value="Genomic_DNA"/>
</dbReference>
<name>A0AA35MIF4_9HYPO</name>
<accession>A0AA35MIF4</accession>
<comment type="caution">
    <text evidence="1">The sequence shown here is derived from an EMBL/GenBank/DDBJ whole genome shotgun (WGS) entry which is preliminary data.</text>
</comment>